<evidence type="ECO:0000256" key="1">
    <source>
        <dbReference type="ARBA" id="ARBA00010040"/>
    </source>
</evidence>
<evidence type="ECO:0000259" key="4">
    <source>
        <dbReference type="Pfam" id="PF00326"/>
    </source>
</evidence>
<evidence type="ECO:0000256" key="2">
    <source>
        <dbReference type="ARBA" id="ARBA00022670"/>
    </source>
</evidence>
<dbReference type="SUPFAM" id="SSF53474">
    <property type="entry name" value="alpha/beta-Hydrolases"/>
    <property type="match status" value="1"/>
</dbReference>
<dbReference type="EMBL" id="VSSQ01009002">
    <property type="protein sequence ID" value="MPM40443.1"/>
    <property type="molecule type" value="Genomic_DNA"/>
</dbReference>
<accession>A0A644ZP23</accession>
<keyword evidence="3" id="KW-0378">Hydrolase</keyword>
<dbReference type="Gene3D" id="3.40.50.1820">
    <property type="entry name" value="alpha/beta hydrolase"/>
    <property type="match status" value="1"/>
</dbReference>
<evidence type="ECO:0000313" key="5">
    <source>
        <dbReference type="EMBL" id="MPM40443.1"/>
    </source>
</evidence>
<gene>
    <name evidence="5" type="ORF">SDC9_87084</name>
</gene>
<comment type="caution">
    <text evidence="5">The sequence shown here is derived from an EMBL/GenBank/DDBJ whole genome shotgun (WGS) entry which is preliminary data.</text>
</comment>
<dbReference type="InterPro" id="IPR001375">
    <property type="entry name" value="Peptidase_S9_cat"/>
</dbReference>
<dbReference type="AlphaFoldDB" id="A0A644ZP23"/>
<protein>
    <recommendedName>
        <fullName evidence="4">Peptidase S9 prolyl oligopeptidase catalytic domain-containing protein</fullName>
    </recommendedName>
</protein>
<dbReference type="InterPro" id="IPR029058">
    <property type="entry name" value="AB_hydrolase_fold"/>
</dbReference>
<dbReference type="PANTHER" id="PTHR42776">
    <property type="entry name" value="SERINE PEPTIDASE S9 FAMILY MEMBER"/>
    <property type="match status" value="1"/>
</dbReference>
<reference evidence="5" key="1">
    <citation type="submission" date="2019-08" db="EMBL/GenBank/DDBJ databases">
        <authorList>
            <person name="Kucharzyk K."/>
            <person name="Murdoch R.W."/>
            <person name="Higgins S."/>
            <person name="Loffler F."/>
        </authorList>
    </citation>
    <scope>NUCLEOTIDE SEQUENCE</scope>
</reference>
<comment type="similarity">
    <text evidence="1">Belongs to the peptidase S9C family.</text>
</comment>
<evidence type="ECO:0000256" key="3">
    <source>
        <dbReference type="ARBA" id="ARBA00022801"/>
    </source>
</evidence>
<dbReference type="PANTHER" id="PTHR42776:SF27">
    <property type="entry name" value="DIPEPTIDYL PEPTIDASE FAMILY MEMBER 6"/>
    <property type="match status" value="1"/>
</dbReference>
<sequence>MKEFCLSGDGNIVVSAVFEGSRPNLSELSGKEQEDAMRKVKEGKDIQVIDELPWWSNGAGFTNKRRTRLYLFNTATKTVTAVTDPLFQVTGFRLSPCRGYLVYFGFEFLHTEEKMTGLYLYSLATGESRTLLAPVYAIAQADFLNDSTIIFSGSDQKTYGFYTNPWFYTVEIGSGKLAVLAEYDCNVSNVILADCRLGGGITFKTYEGSLFFTGVVNHDCYLNKLDANGEITHVVQEEGGVDCFDVGQKGIIFIGMMGQRLQELYFFDKERNGITRITSFNEELYTNYYVAKPQPLSFTETDGFTIDGWVLLPFEYEPQKKYPAILFIHGGPKGAFGTVFFNDLQYLAGQGYFVLFCNPRGSEGKGNAFAAIRGNYGTFDYDNLMQFVDLCIEKYPAIDSGRLGVTGGSYGGFMTNWIIGHTDRFKAAVSERSIASWISFIGLSDIGISFGEDQMDANIWSGPEKIWRQSPLRYADKAKTPTLFIHSDQDYRCCIPEGYQMFTALKRFGVETRMCVFRGECHDLSRSGKPIHRVRRLQEIAKWFDDRLK</sequence>
<dbReference type="FunFam" id="3.40.50.1820:FF:000028">
    <property type="entry name" value="S9 family peptidase"/>
    <property type="match status" value="1"/>
</dbReference>
<organism evidence="5">
    <name type="scientific">bioreactor metagenome</name>
    <dbReference type="NCBI Taxonomy" id="1076179"/>
    <lineage>
        <taxon>unclassified sequences</taxon>
        <taxon>metagenomes</taxon>
        <taxon>ecological metagenomes</taxon>
    </lineage>
</organism>
<dbReference type="SUPFAM" id="SSF82171">
    <property type="entry name" value="DPP6 N-terminal domain-like"/>
    <property type="match status" value="1"/>
</dbReference>
<name>A0A644ZP23_9ZZZZ</name>
<dbReference type="GO" id="GO:0006508">
    <property type="term" value="P:proteolysis"/>
    <property type="evidence" value="ECO:0007669"/>
    <property type="project" value="UniProtKB-KW"/>
</dbReference>
<dbReference type="GO" id="GO:0004252">
    <property type="term" value="F:serine-type endopeptidase activity"/>
    <property type="evidence" value="ECO:0007669"/>
    <property type="project" value="TreeGrafter"/>
</dbReference>
<proteinExistence type="inferred from homology"/>
<feature type="domain" description="Peptidase S9 prolyl oligopeptidase catalytic" evidence="4">
    <location>
        <begin position="340"/>
        <end position="548"/>
    </location>
</feature>
<keyword evidence="2" id="KW-0645">Protease</keyword>
<dbReference type="Pfam" id="PF00326">
    <property type="entry name" value="Peptidase_S9"/>
    <property type="match status" value="1"/>
</dbReference>